<evidence type="ECO:0000313" key="4">
    <source>
        <dbReference type="EMBL" id="CAD9961395.1"/>
    </source>
</evidence>
<dbReference type="PANTHER" id="PTHR47249">
    <property type="entry name" value="VACUOLAR PROTEIN 8"/>
    <property type="match status" value="1"/>
</dbReference>
<accession>A0A7S3DNI8</accession>
<dbReference type="Gene3D" id="1.25.10.10">
    <property type="entry name" value="Leucine-rich Repeat Variant"/>
    <property type="match status" value="1"/>
</dbReference>
<gene>
    <name evidence="4" type="ORF">APAL1065_LOCUS10062</name>
</gene>
<keyword evidence="2" id="KW-0677">Repeat</keyword>
<dbReference type="InterPro" id="IPR045156">
    <property type="entry name" value="Vac8"/>
</dbReference>
<dbReference type="PANTHER" id="PTHR47249:SF1">
    <property type="entry name" value="VACUOLAR PROTEIN 8"/>
    <property type="match status" value="1"/>
</dbReference>
<feature type="compositionally biased region" description="Polar residues" evidence="3">
    <location>
        <begin position="8"/>
        <end position="31"/>
    </location>
</feature>
<name>A0A7S3DNI8_9STRA</name>
<proteinExistence type="inferred from homology"/>
<reference evidence="4" key="1">
    <citation type="submission" date="2021-01" db="EMBL/GenBank/DDBJ databases">
        <authorList>
            <person name="Corre E."/>
            <person name="Pelletier E."/>
            <person name="Niang G."/>
            <person name="Scheremetjew M."/>
            <person name="Finn R."/>
            <person name="Kale V."/>
            <person name="Holt S."/>
            <person name="Cochrane G."/>
            <person name="Meng A."/>
            <person name="Brown T."/>
            <person name="Cohen L."/>
        </authorList>
    </citation>
    <scope>NUCLEOTIDE SEQUENCE</scope>
    <source>
        <strain evidence="4">CCMP125</strain>
    </source>
</reference>
<protein>
    <submittedName>
        <fullName evidence="4">Uncharacterized protein</fullName>
    </submittedName>
</protein>
<dbReference type="InterPro" id="IPR011989">
    <property type="entry name" value="ARM-like"/>
</dbReference>
<dbReference type="AlphaFoldDB" id="A0A7S3DNI8"/>
<dbReference type="EMBL" id="HBHT01015101">
    <property type="protein sequence ID" value="CAD9961395.1"/>
    <property type="molecule type" value="Transcribed_RNA"/>
</dbReference>
<dbReference type="GO" id="GO:0043495">
    <property type="term" value="F:protein-membrane adaptor activity"/>
    <property type="evidence" value="ECO:0007669"/>
    <property type="project" value="InterPro"/>
</dbReference>
<organism evidence="4">
    <name type="scientific">Entomoneis paludosa</name>
    <dbReference type="NCBI Taxonomy" id="265537"/>
    <lineage>
        <taxon>Eukaryota</taxon>
        <taxon>Sar</taxon>
        <taxon>Stramenopiles</taxon>
        <taxon>Ochrophyta</taxon>
        <taxon>Bacillariophyta</taxon>
        <taxon>Bacillariophyceae</taxon>
        <taxon>Bacillariophycidae</taxon>
        <taxon>Entomoneidaceae</taxon>
        <taxon>Entomoneis</taxon>
    </lineage>
</organism>
<feature type="region of interest" description="Disordered" evidence="3">
    <location>
        <begin position="1"/>
        <end position="31"/>
    </location>
</feature>
<evidence type="ECO:0000256" key="3">
    <source>
        <dbReference type="SAM" id="MobiDB-lite"/>
    </source>
</evidence>
<sequence>MRSERSKNVSVHSSYSNDSAATPRFSGTNTPVEVRGYDDTVDEHLRAARQNIFALTLHLVKEKDNAYHLARHDALMTSLAAIANYHDSPSHLLAIKAVAFLTRHRLNTKILAFKQRYIVPAIVHGTSSMNDSSRLFCCYALQNLAQDKSCRQELAVAPGLISALCERSRKAQSEEERLAAISAIKNLCDEPANLIPMTNTPDCIATLMHLAHGMEEGITDLMQYRACDALATLSHWLRKIATSGQALENAKTKQPPPKTLFVPSLQVVPFNQWK</sequence>
<comment type="similarity">
    <text evidence="1">Belongs to the beta-catenin family.</text>
</comment>
<evidence type="ECO:0000256" key="1">
    <source>
        <dbReference type="ARBA" id="ARBA00005462"/>
    </source>
</evidence>
<dbReference type="SUPFAM" id="SSF48371">
    <property type="entry name" value="ARM repeat"/>
    <property type="match status" value="1"/>
</dbReference>
<dbReference type="InterPro" id="IPR016024">
    <property type="entry name" value="ARM-type_fold"/>
</dbReference>
<evidence type="ECO:0000256" key="2">
    <source>
        <dbReference type="ARBA" id="ARBA00022737"/>
    </source>
</evidence>
<dbReference type="GO" id="GO:0071562">
    <property type="term" value="P:nucleus-vacuole junction assembly"/>
    <property type="evidence" value="ECO:0007669"/>
    <property type="project" value="InterPro"/>
</dbReference>